<comment type="caution">
    <text evidence="1">The sequence shown here is derived from an EMBL/GenBank/DDBJ whole genome shotgun (WGS) entry which is preliminary data.</text>
</comment>
<dbReference type="EMBL" id="RZNZ01000005">
    <property type="protein sequence ID" value="KAA8821183.1"/>
    <property type="molecule type" value="Genomic_DNA"/>
</dbReference>
<accession>A0A5J5DWQ6</accession>
<evidence type="ECO:0000313" key="4">
    <source>
        <dbReference type="Proteomes" id="UP000374630"/>
    </source>
</evidence>
<dbReference type="OrthoDB" id="3199623at2"/>
<dbReference type="RefSeq" id="WP_150355101.1">
    <property type="nucleotide sequence ID" value="NZ_RZNZ01000005.1"/>
</dbReference>
<dbReference type="EMBL" id="RZOA01000038">
    <property type="protein sequence ID" value="KAA8821013.1"/>
    <property type="molecule type" value="Genomic_DNA"/>
</dbReference>
<name>A0A5J5DWQ6_9BIFI</name>
<protein>
    <submittedName>
        <fullName evidence="1">Uncharacterized protein</fullName>
    </submittedName>
</protein>
<dbReference type="AlphaFoldDB" id="A0A5J5DWQ6"/>
<reference evidence="3 4" key="1">
    <citation type="journal article" date="2019" name="Syst. Appl. Microbiol.">
        <title>Characterization of Bifidobacterium species in feaces of the Egyptian fruit bat: Description of B. vespertilionis sp. nov. and B. rousetti sp. nov.</title>
        <authorList>
            <person name="Modesto M."/>
            <person name="Satti M."/>
            <person name="Watanabe K."/>
            <person name="Puglisi E."/>
            <person name="Morelli L."/>
            <person name="Huang C.-H."/>
            <person name="Liou J.-S."/>
            <person name="Miyashita M."/>
            <person name="Tamura T."/>
            <person name="Saito S."/>
            <person name="Mori K."/>
            <person name="Huang L."/>
            <person name="Sciavilla P."/>
            <person name="Sandri C."/>
            <person name="Spiezio C."/>
            <person name="Vitali F."/>
            <person name="Cavalieri D."/>
            <person name="Perpetuini G."/>
            <person name="Tofalo R."/>
            <person name="Bonetti A."/>
            <person name="Arita M."/>
            <person name="Mattarelli P."/>
        </authorList>
    </citation>
    <scope>NUCLEOTIDE SEQUENCE [LARGE SCALE GENOMIC DNA]</scope>
    <source>
        <strain evidence="2 4">RST16</strain>
        <strain evidence="1 3">RST8</strain>
    </source>
</reference>
<dbReference type="Proteomes" id="UP000374630">
    <property type="component" value="Unassembled WGS sequence"/>
</dbReference>
<evidence type="ECO:0000313" key="3">
    <source>
        <dbReference type="Proteomes" id="UP000345527"/>
    </source>
</evidence>
<dbReference type="Proteomes" id="UP000345527">
    <property type="component" value="Unassembled WGS sequence"/>
</dbReference>
<sequence>MRELWDGTSAITVHLVVAKINLSSREKAVRDAVRDVCAQFDGGLVRVRPHIWDSESNAGLQVVDYGLWAIQRHVLSGGMRSGHFNRFVEPKLGAPVWFPWGRGGKK</sequence>
<dbReference type="Pfam" id="PF12686">
    <property type="entry name" value="DUF3800"/>
    <property type="match status" value="1"/>
</dbReference>
<gene>
    <name evidence="1" type="ORF">EM848_11650</name>
    <name evidence="2" type="ORF">EMO90_05215</name>
</gene>
<proteinExistence type="predicted"/>
<evidence type="ECO:0000313" key="2">
    <source>
        <dbReference type="EMBL" id="KAA8821183.1"/>
    </source>
</evidence>
<dbReference type="InterPro" id="IPR024524">
    <property type="entry name" value="DUF3800"/>
</dbReference>
<keyword evidence="4" id="KW-1185">Reference proteome</keyword>
<evidence type="ECO:0000313" key="1">
    <source>
        <dbReference type="EMBL" id="KAA8821013.1"/>
    </source>
</evidence>
<organism evidence="1 3">
    <name type="scientific">Bifidobacterium vespertilionis</name>
    <dbReference type="NCBI Taxonomy" id="2562524"/>
    <lineage>
        <taxon>Bacteria</taxon>
        <taxon>Bacillati</taxon>
        <taxon>Actinomycetota</taxon>
        <taxon>Actinomycetes</taxon>
        <taxon>Bifidobacteriales</taxon>
        <taxon>Bifidobacteriaceae</taxon>
        <taxon>Bifidobacterium</taxon>
    </lineage>
</organism>